<keyword evidence="1" id="KW-1133">Transmembrane helix</keyword>
<reference evidence="2 3" key="1">
    <citation type="submission" date="2018-04" db="EMBL/GenBank/DDBJ databases">
        <title>Novel Campyloabacter and Helicobacter Species and Strains.</title>
        <authorList>
            <person name="Mannion A.J."/>
            <person name="Shen Z."/>
            <person name="Fox J.G."/>
        </authorList>
    </citation>
    <scope>NUCLEOTIDE SEQUENCE [LARGE SCALE GENOMIC DNA]</scope>
    <source>
        <strain evidence="2 3">MIT 17-337</strain>
    </source>
</reference>
<evidence type="ECO:0000313" key="3">
    <source>
        <dbReference type="Proteomes" id="UP000256379"/>
    </source>
</evidence>
<gene>
    <name evidence="2" type="ORF">CQA53_09705</name>
</gene>
<proteinExistence type="predicted"/>
<sequence length="150" mass="16871">MKKMQFDRLTIGRICIAISLGILFGLLVLGVADNLYMSNAFYRRNAHILVVGCALLTIICIVFLYKILKKFQSTPAYIILCVNLIILALWCWVFVDIVNNEAAGWLTIPLFTPFISTFIGGHLILLAPKVAKIFGILIAIIIALWIVWLF</sequence>
<feature type="transmembrane region" description="Helical" evidence="1">
    <location>
        <begin position="77"/>
        <end position="95"/>
    </location>
</feature>
<dbReference type="AlphaFoldDB" id="A0A3D8I9N9"/>
<dbReference type="EMBL" id="NXLQ01000039">
    <property type="protein sequence ID" value="RDU61872.1"/>
    <property type="molecule type" value="Genomic_DNA"/>
</dbReference>
<organism evidence="2 3">
    <name type="scientific">Helicobacter didelphidarum</name>
    <dbReference type="NCBI Taxonomy" id="2040648"/>
    <lineage>
        <taxon>Bacteria</taxon>
        <taxon>Pseudomonadati</taxon>
        <taxon>Campylobacterota</taxon>
        <taxon>Epsilonproteobacteria</taxon>
        <taxon>Campylobacterales</taxon>
        <taxon>Helicobacteraceae</taxon>
        <taxon>Helicobacter</taxon>
    </lineage>
</organism>
<evidence type="ECO:0000313" key="2">
    <source>
        <dbReference type="EMBL" id="RDU61872.1"/>
    </source>
</evidence>
<comment type="caution">
    <text evidence="2">The sequence shown here is derived from an EMBL/GenBank/DDBJ whole genome shotgun (WGS) entry which is preliminary data.</text>
</comment>
<protein>
    <submittedName>
        <fullName evidence="2">Uncharacterized protein</fullName>
    </submittedName>
</protein>
<keyword evidence="3" id="KW-1185">Reference proteome</keyword>
<evidence type="ECO:0000256" key="1">
    <source>
        <dbReference type="SAM" id="Phobius"/>
    </source>
</evidence>
<name>A0A3D8I9N9_9HELI</name>
<feature type="transmembrane region" description="Helical" evidence="1">
    <location>
        <begin position="44"/>
        <end position="65"/>
    </location>
</feature>
<accession>A0A3D8I9N9</accession>
<feature type="transmembrane region" description="Helical" evidence="1">
    <location>
        <begin position="133"/>
        <end position="149"/>
    </location>
</feature>
<keyword evidence="1" id="KW-0472">Membrane</keyword>
<dbReference type="Proteomes" id="UP000256379">
    <property type="component" value="Unassembled WGS sequence"/>
</dbReference>
<feature type="transmembrane region" description="Helical" evidence="1">
    <location>
        <begin position="12"/>
        <end position="32"/>
    </location>
</feature>
<feature type="transmembrane region" description="Helical" evidence="1">
    <location>
        <begin position="107"/>
        <end position="126"/>
    </location>
</feature>
<keyword evidence="1" id="KW-0812">Transmembrane</keyword>
<dbReference type="RefSeq" id="WP_115543798.1">
    <property type="nucleotide sequence ID" value="NZ_NXLQ01000039.1"/>
</dbReference>